<protein>
    <submittedName>
        <fullName evidence="3">Selenocysteine lyase/cysteine desulfurase</fullName>
    </submittedName>
</protein>
<name>A0A561PU25_9BACT</name>
<keyword evidence="3" id="KW-0456">Lyase</keyword>
<reference evidence="3 4" key="1">
    <citation type="submission" date="2019-06" db="EMBL/GenBank/DDBJ databases">
        <title>Sorghum-associated microbial communities from plants grown in Nebraska, USA.</title>
        <authorList>
            <person name="Schachtman D."/>
        </authorList>
    </citation>
    <scope>NUCLEOTIDE SEQUENCE [LARGE SCALE GENOMIC DNA]</scope>
    <source>
        <strain evidence="3 4">1209</strain>
    </source>
</reference>
<comment type="caution">
    <text evidence="3">The sequence shown here is derived from an EMBL/GenBank/DDBJ whole genome shotgun (WGS) entry which is preliminary data.</text>
</comment>
<dbReference type="Gene3D" id="3.90.1150.10">
    <property type="entry name" value="Aspartate Aminotransferase, domain 1"/>
    <property type="match status" value="1"/>
</dbReference>
<keyword evidence="4" id="KW-1185">Reference proteome</keyword>
<proteinExistence type="predicted"/>
<dbReference type="InterPro" id="IPR000192">
    <property type="entry name" value="Aminotrans_V_dom"/>
</dbReference>
<evidence type="ECO:0000259" key="2">
    <source>
        <dbReference type="Pfam" id="PF00266"/>
    </source>
</evidence>
<evidence type="ECO:0000313" key="4">
    <source>
        <dbReference type="Proteomes" id="UP000320811"/>
    </source>
</evidence>
<dbReference type="InterPro" id="IPR015421">
    <property type="entry name" value="PyrdxlP-dep_Trfase_major"/>
</dbReference>
<dbReference type="Pfam" id="PF00266">
    <property type="entry name" value="Aminotran_5"/>
    <property type="match status" value="1"/>
</dbReference>
<dbReference type="InterPro" id="IPR015422">
    <property type="entry name" value="PyrdxlP-dep_Trfase_small"/>
</dbReference>
<dbReference type="EMBL" id="VIWO01000003">
    <property type="protein sequence ID" value="TWF41606.1"/>
    <property type="molecule type" value="Genomic_DNA"/>
</dbReference>
<evidence type="ECO:0000313" key="3">
    <source>
        <dbReference type="EMBL" id="TWF41606.1"/>
    </source>
</evidence>
<organism evidence="3 4">
    <name type="scientific">Chitinophaga polysaccharea</name>
    <dbReference type="NCBI Taxonomy" id="1293035"/>
    <lineage>
        <taxon>Bacteria</taxon>
        <taxon>Pseudomonadati</taxon>
        <taxon>Bacteroidota</taxon>
        <taxon>Chitinophagia</taxon>
        <taxon>Chitinophagales</taxon>
        <taxon>Chitinophagaceae</taxon>
        <taxon>Chitinophaga</taxon>
    </lineage>
</organism>
<dbReference type="AlphaFoldDB" id="A0A561PU25"/>
<dbReference type="InterPro" id="IPR015424">
    <property type="entry name" value="PyrdxlP-dep_Trfase"/>
</dbReference>
<dbReference type="GO" id="GO:0016829">
    <property type="term" value="F:lyase activity"/>
    <property type="evidence" value="ECO:0007669"/>
    <property type="project" value="UniProtKB-KW"/>
</dbReference>
<dbReference type="SUPFAM" id="SSF53383">
    <property type="entry name" value="PLP-dependent transferases"/>
    <property type="match status" value="1"/>
</dbReference>
<evidence type="ECO:0000256" key="1">
    <source>
        <dbReference type="ARBA" id="ARBA00022898"/>
    </source>
</evidence>
<dbReference type="OrthoDB" id="513408at2"/>
<feature type="domain" description="Aminotransferase class V" evidence="2">
    <location>
        <begin position="19"/>
        <end position="312"/>
    </location>
</feature>
<dbReference type="PANTHER" id="PTHR43586">
    <property type="entry name" value="CYSTEINE DESULFURASE"/>
    <property type="match status" value="1"/>
</dbReference>
<gene>
    <name evidence="3" type="ORF">FHW36_103410</name>
</gene>
<sequence length="371" mass="42048">MNKWEKIRADYPVTSKCVYLFTNGGGPVSTPFVQHAHHLLTELSEKGREVMPAWDNTSNEIRSLVARMVNAQPHEIAFVTNTAHAMTMLYGMFPKDYEIITMRDEFPTSFVGWLHNGFTIRFVGSNDTGHISLEDIAAQITPATRILITSHVMFRTGFRQDLKAIGELCRQHNIIHIVDATQSFGVNPIDVQEYNIDILIFHGYKWVTAGYGAGAMYVSQKILEQYPPTLMGWYNVEYEIPDFQSVKDYTHFTPRKDAGVFETGTLPYINIQLLGHALQYLERIGIADIDDYIQSLISYLAQQAAAHGVPLLTAYPEAHRSAIQRLDITPEQYARAAQQNIVARYKNNQLTVALNFYNNQEDIDRLLAAIA</sequence>
<dbReference type="RefSeq" id="WP_145669788.1">
    <property type="nucleotide sequence ID" value="NZ_VIWO01000003.1"/>
</dbReference>
<dbReference type="PANTHER" id="PTHR43586:SF15">
    <property type="entry name" value="BLR3095 PROTEIN"/>
    <property type="match status" value="1"/>
</dbReference>
<dbReference type="Proteomes" id="UP000320811">
    <property type="component" value="Unassembled WGS sequence"/>
</dbReference>
<keyword evidence="1" id="KW-0663">Pyridoxal phosphate</keyword>
<dbReference type="Gene3D" id="3.40.640.10">
    <property type="entry name" value="Type I PLP-dependent aspartate aminotransferase-like (Major domain)"/>
    <property type="match status" value="1"/>
</dbReference>
<accession>A0A561PU25</accession>